<reference evidence="1" key="1">
    <citation type="submission" date="2019-08" db="EMBL/GenBank/DDBJ databases">
        <authorList>
            <person name="Kucharzyk K."/>
            <person name="Murdoch R.W."/>
            <person name="Higgins S."/>
            <person name="Loffler F."/>
        </authorList>
    </citation>
    <scope>NUCLEOTIDE SEQUENCE</scope>
</reference>
<accession>A0A645IM00</accession>
<sequence length="72" mass="7739">MRIDVDEDLFHRSLIGPVGGDHLADSGEQRGDALRQALLVVRLDAAAGYINQLVAMLLDDAKAGHAQSRVDT</sequence>
<dbReference type="AlphaFoldDB" id="A0A645IM00"/>
<protein>
    <submittedName>
        <fullName evidence="1">Uncharacterized protein</fullName>
    </submittedName>
</protein>
<dbReference type="EMBL" id="VSSQ01118359">
    <property type="protein sequence ID" value="MPN52345.1"/>
    <property type="molecule type" value="Genomic_DNA"/>
</dbReference>
<comment type="caution">
    <text evidence="1">The sequence shown here is derived from an EMBL/GenBank/DDBJ whole genome shotgun (WGS) entry which is preliminary data.</text>
</comment>
<gene>
    <name evidence="1" type="ORF">SDC9_200001</name>
</gene>
<organism evidence="1">
    <name type="scientific">bioreactor metagenome</name>
    <dbReference type="NCBI Taxonomy" id="1076179"/>
    <lineage>
        <taxon>unclassified sequences</taxon>
        <taxon>metagenomes</taxon>
        <taxon>ecological metagenomes</taxon>
    </lineage>
</organism>
<proteinExistence type="predicted"/>
<evidence type="ECO:0000313" key="1">
    <source>
        <dbReference type="EMBL" id="MPN52345.1"/>
    </source>
</evidence>
<name>A0A645IM00_9ZZZZ</name>